<keyword evidence="2" id="KW-1185">Reference proteome</keyword>
<evidence type="ECO:0000313" key="1">
    <source>
        <dbReference type="EMBL" id="MDQ2106434.1"/>
    </source>
</evidence>
<proteinExistence type="predicted"/>
<reference evidence="1 2" key="1">
    <citation type="submission" date="2023-06" db="EMBL/GenBank/DDBJ databases">
        <title>Azospirillum isscasensis sp.nov, a bacterium isolated from rhizosphere soil of rice.</title>
        <authorList>
            <person name="Wang H."/>
        </authorList>
    </citation>
    <scope>NUCLEOTIDE SEQUENCE [LARGE SCALE GENOMIC DNA]</scope>
    <source>
        <strain evidence="1 2">C340-1</strain>
    </source>
</reference>
<name>A0ABU0WUN2_9PROT</name>
<protein>
    <submittedName>
        <fullName evidence="1">Uncharacterized protein</fullName>
    </submittedName>
</protein>
<accession>A0ABU0WUN2</accession>
<dbReference type="Proteomes" id="UP001227317">
    <property type="component" value="Unassembled WGS sequence"/>
</dbReference>
<gene>
    <name evidence="1" type="ORF">QSG27_27335</name>
</gene>
<comment type="caution">
    <text evidence="1">The sequence shown here is derived from an EMBL/GenBank/DDBJ whole genome shotgun (WGS) entry which is preliminary data.</text>
</comment>
<organism evidence="1 2">
    <name type="scientific">Azospirillum isscasi</name>
    <dbReference type="NCBI Taxonomy" id="3053926"/>
    <lineage>
        <taxon>Bacteria</taxon>
        <taxon>Pseudomonadati</taxon>
        <taxon>Pseudomonadota</taxon>
        <taxon>Alphaproteobacteria</taxon>
        <taxon>Rhodospirillales</taxon>
        <taxon>Azospirillaceae</taxon>
        <taxon>Azospirillum</taxon>
    </lineage>
</organism>
<evidence type="ECO:0000313" key="2">
    <source>
        <dbReference type="Proteomes" id="UP001227317"/>
    </source>
</evidence>
<sequence length="132" mass="14832">MNDLVAVLHRHHRGRHAGEGLLKVLKVNHAKFVDGKNVEIRAFQLSLLGRPKDGWVFNRCYDKCLPSRAANCEIIRLGCAGREDDVSIGNTNQGFNAGSHSFDRLGYLSACEVITRWLKELICHKRKHGLEG</sequence>
<dbReference type="EMBL" id="JAUJFI010000246">
    <property type="protein sequence ID" value="MDQ2106434.1"/>
    <property type="molecule type" value="Genomic_DNA"/>
</dbReference>